<evidence type="ECO:0000256" key="1">
    <source>
        <dbReference type="SAM" id="MobiDB-lite"/>
    </source>
</evidence>
<dbReference type="Proteomes" id="UP000009026">
    <property type="component" value="Chromosome"/>
</dbReference>
<proteinExistence type="predicted"/>
<dbReference type="STRING" id="1297742.A176_004408"/>
<reference evidence="2 3" key="1">
    <citation type="journal article" date="2016" name="PLoS ONE">
        <title>Complete Genome Sequence and Comparative Genomics of a Novel Myxobacterium Myxococcus hansupus.</title>
        <authorList>
            <person name="Sharma G."/>
            <person name="Narwani T."/>
            <person name="Subramanian S."/>
        </authorList>
    </citation>
    <scope>NUCLEOTIDE SEQUENCE [LARGE SCALE GENOMIC DNA]</scope>
    <source>
        <strain evidence="3">mixupus</strain>
    </source>
</reference>
<gene>
    <name evidence="2" type="ORF">A176_004408</name>
</gene>
<feature type="region of interest" description="Disordered" evidence="1">
    <location>
        <begin position="1"/>
        <end position="25"/>
    </location>
</feature>
<name>A0A0H4WVU1_9BACT</name>
<feature type="compositionally biased region" description="Low complexity" evidence="1">
    <location>
        <begin position="64"/>
        <end position="76"/>
    </location>
</feature>
<protein>
    <submittedName>
        <fullName evidence="2">Uncharacterized protein</fullName>
    </submittedName>
</protein>
<dbReference type="EMBL" id="CP012109">
    <property type="protein sequence ID" value="AKQ67496.1"/>
    <property type="molecule type" value="Genomic_DNA"/>
</dbReference>
<evidence type="ECO:0000313" key="2">
    <source>
        <dbReference type="EMBL" id="AKQ67496.1"/>
    </source>
</evidence>
<sequence>MRQSSWVHRRGCAPHSRVSGPGQASIREGFVTASNLGEWPPWLHRTPSGRLGRPARPVRRRPRIPTWSCRSTTTRSTHSKRTTLGPSASLSTPRAHARAGGTGRAHGATTTGSSLPALTRLTSIRTRAMRPPSCTSNEVRAPGSSSP</sequence>
<feature type="compositionally biased region" description="Polar residues" evidence="1">
    <location>
        <begin position="133"/>
        <end position="147"/>
    </location>
</feature>
<feature type="compositionally biased region" description="Polar residues" evidence="1">
    <location>
        <begin position="113"/>
        <end position="125"/>
    </location>
</feature>
<evidence type="ECO:0000313" key="3">
    <source>
        <dbReference type="Proteomes" id="UP000009026"/>
    </source>
</evidence>
<dbReference type="AlphaFoldDB" id="A0A0H4WVU1"/>
<dbReference type="KEGG" id="mym:A176_004408"/>
<organism evidence="2 3">
    <name type="scientific">Pseudomyxococcus hansupus</name>
    <dbReference type="NCBI Taxonomy" id="1297742"/>
    <lineage>
        <taxon>Bacteria</taxon>
        <taxon>Pseudomonadati</taxon>
        <taxon>Myxococcota</taxon>
        <taxon>Myxococcia</taxon>
        <taxon>Myxococcales</taxon>
        <taxon>Cystobacterineae</taxon>
        <taxon>Myxococcaceae</taxon>
        <taxon>Pseudomyxococcus</taxon>
    </lineage>
</organism>
<keyword evidence="3" id="KW-1185">Reference proteome</keyword>
<feature type="region of interest" description="Disordered" evidence="1">
    <location>
        <begin position="39"/>
        <end position="147"/>
    </location>
</feature>
<accession>A0A0H4WVU1</accession>